<proteinExistence type="predicted"/>
<accession>A0A5J4X2H5</accession>
<evidence type="ECO:0000313" key="1">
    <source>
        <dbReference type="EMBL" id="KAA6401461.1"/>
    </source>
</evidence>
<evidence type="ECO:0000313" key="2">
    <source>
        <dbReference type="Proteomes" id="UP000324800"/>
    </source>
</evidence>
<dbReference type="EMBL" id="SNRW01000385">
    <property type="protein sequence ID" value="KAA6401461.1"/>
    <property type="molecule type" value="Genomic_DNA"/>
</dbReference>
<sequence length="97" mass="11147">MVFTFQNLEVLLLKSKEKKDKTIDASNLGTTLVCTFIVSLKFLRDKPHCNSWWAQYFGMDLKTINESEGQDGHIPAYNQGLTVIVYLKQNNQKYSQA</sequence>
<dbReference type="OrthoDB" id="337735at2759"/>
<gene>
    <name evidence="1" type="ORF">EZS28_003010</name>
</gene>
<comment type="caution">
    <text evidence="1">The sequence shown here is derived from an EMBL/GenBank/DDBJ whole genome shotgun (WGS) entry which is preliminary data.</text>
</comment>
<organism evidence="1 2">
    <name type="scientific">Streblomastix strix</name>
    <dbReference type="NCBI Taxonomy" id="222440"/>
    <lineage>
        <taxon>Eukaryota</taxon>
        <taxon>Metamonada</taxon>
        <taxon>Preaxostyla</taxon>
        <taxon>Oxymonadida</taxon>
        <taxon>Streblomastigidae</taxon>
        <taxon>Streblomastix</taxon>
    </lineage>
</organism>
<dbReference type="Proteomes" id="UP000324800">
    <property type="component" value="Unassembled WGS sequence"/>
</dbReference>
<name>A0A5J4X2H5_9EUKA</name>
<dbReference type="Gene3D" id="1.10.472.10">
    <property type="entry name" value="Cyclin-like"/>
    <property type="match status" value="1"/>
</dbReference>
<reference evidence="1 2" key="1">
    <citation type="submission" date="2019-03" db="EMBL/GenBank/DDBJ databases">
        <title>Single cell metagenomics reveals metabolic interactions within the superorganism composed of flagellate Streblomastix strix and complex community of Bacteroidetes bacteria on its surface.</title>
        <authorList>
            <person name="Treitli S.C."/>
            <person name="Kolisko M."/>
            <person name="Husnik F."/>
            <person name="Keeling P."/>
            <person name="Hampl V."/>
        </authorList>
    </citation>
    <scope>NUCLEOTIDE SEQUENCE [LARGE SCALE GENOMIC DNA]</scope>
    <source>
        <strain evidence="1">ST1C</strain>
    </source>
</reference>
<dbReference type="AlphaFoldDB" id="A0A5J4X2H5"/>
<protein>
    <submittedName>
        <fullName evidence="1">Uncharacterized protein</fullName>
    </submittedName>
</protein>